<dbReference type="InterPro" id="IPR027417">
    <property type="entry name" value="P-loop_NTPase"/>
</dbReference>
<dbReference type="Gramene" id="GBG86492">
    <property type="protein sequence ID" value="GBG86492"/>
    <property type="gene ID" value="CBR_g41486"/>
</dbReference>
<dbReference type="Gene3D" id="3.40.50.300">
    <property type="entry name" value="P-loop containing nucleotide triphosphate hydrolases"/>
    <property type="match status" value="3"/>
</dbReference>
<keyword evidence="13" id="KW-0378">Hydrolase</keyword>
<comment type="subcellular location">
    <subcellularLocation>
        <location evidence="2">Nucleus</location>
    </subcellularLocation>
</comment>
<feature type="compositionally biased region" description="Basic and acidic residues" evidence="23">
    <location>
        <begin position="864"/>
        <end position="873"/>
    </location>
</feature>
<evidence type="ECO:0000256" key="23">
    <source>
        <dbReference type="SAM" id="MobiDB-lite"/>
    </source>
</evidence>
<feature type="domain" description="DNA2/NAM7 helicase-like C-terminal" evidence="26">
    <location>
        <begin position="1774"/>
        <end position="1982"/>
    </location>
</feature>
<evidence type="ECO:0000256" key="12">
    <source>
        <dbReference type="ARBA" id="ARBA00022763"/>
    </source>
</evidence>
<keyword evidence="16" id="KW-0408">Iron</keyword>
<dbReference type="Pfam" id="PF08696">
    <property type="entry name" value="Dna2"/>
    <property type="match status" value="1"/>
</dbReference>
<dbReference type="PANTHER" id="PTHR10887:SF433">
    <property type="entry name" value="DNA REPLICATION ATP-DEPENDENT HELICASE_NUCLEASE DNA2"/>
    <property type="match status" value="1"/>
</dbReference>
<dbReference type="Pfam" id="PF13086">
    <property type="entry name" value="AAA_11"/>
    <property type="match status" value="2"/>
</dbReference>
<keyword evidence="10" id="KW-0547">Nucleotide-binding</keyword>
<keyword evidence="15" id="KW-0067">ATP-binding</keyword>
<feature type="domain" description="DNA2/NAM7 helicase helicase" evidence="25">
    <location>
        <begin position="1693"/>
        <end position="1765"/>
    </location>
</feature>
<evidence type="ECO:0000256" key="7">
    <source>
        <dbReference type="ARBA" id="ARBA00022705"/>
    </source>
</evidence>
<feature type="compositionally biased region" description="Polar residues" evidence="23">
    <location>
        <begin position="527"/>
        <end position="537"/>
    </location>
</feature>
<gene>
    <name evidence="27" type="ORF">CBR_g41486</name>
</gene>
<accession>A0A388LW96</accession>
<name>A0A388LW96_CHABU</name>
<keyword evidence="11" id="KW-0255">Endonuclease</keyword>
<dbReference type="GO" id="GO:0005737">
    <property type="term" value="C:cytoplasm"/>
    <property type="evidence" value="ECO:0007669"/>
    <property type="project" value="TreeGrafter"/>
</dbReference>
<dbReference type="FunFam" id="3.40.50.300:FF:000789">
    <property type="entry name" value="DNA replication ATP-dependent helicase/nuclease DNA2"/>
    <property type="match status" value="1"/>
</dbReference>
<keyword evidence="9" id="KW-0479">Metal-binding</keyword>
<dbReference type="CDD" id="cd18041">
    <property type="entry name" value="DEXXQc_DNA2"/>
    <property type="match status" value="1"/>
</dbReference>
<dbReference type="OrthoDB" id="306218at2759"/>
<dbReference type="PANTHER" id="PTHR10887">
    <property type="entry name" value="DNA2/NAM7 HELICASE FAMILY"/>
    <property type="match status" value="1"/>
</dbReference>
<feature type="region of interest" description="Disordered" evidence="23">
    <location>
        <begin position="585"/>
        <end position="676"/>
    </location>
</feature>
<feature type="domain" description="DNA replication factor Dna2 N-terminal" evidence="24">
    <location>
        <begin position="1034"/>
        <end position="1235"/>
    </location>
</feature>
<feature type="compositionally biased region" description="Polar residues" evidence="23">
    <location>
        <begin position="925"/>
        <end position="935"/>
    </location>
</feature>
<keyword evidence="19" id="KW-0234">DNA repair</keyword>
<dbReference type="SUPFAM" id="SSF52540">
    <property type="entry name" value="P-loop containing nucleoside triphosphate hydrolases"/>
    <property type="match status" value="1"/>
</dbReference>
<keyword evidence="8" id="KW-0540">Nuclease</keyword>
<dbReference type="InterPro" id="IPR014808">
    <property type="entry name" value="DNA_replication_fac_Dna2_N"/>
</dbReference>
<reference evidence="27 28" key="1">
    <citation type="journal article" date="2018" name="Cell">
        <title>The Chara Genome: Secondary Complexity and Implications for Plant Terrestrialization.</title>
        <authorList>
            <person name="Nishiyama T."/>
            <person name="Sakayama H."/>
            <person name="Vries J.D."/>
            <person name="Buschmann H."/>
            <person name="Saint-Marcoux D."/>
            <person name="Ullrich K.K."/>
            <person name="Haas F.B."/>
            <person name="Vanderstraeten L."/>
            <person name="Becker D."/>
            <person name="Lang D."/>
            <person name="Vosolsobe S."/>
            <person name="Rombauts S."/>
            <person name="Wilhelmsson P.K.I."/>
            <person name="Janitza P."/>
            <person name="Kern R."/>
            <person name="Heyl A."/>
            <person name="Rumpler F."/>
            <person name="Villalobos L.I.A.C."/>
            <person name="Clay J.M."/>
            <person name="Skokan R."/>
            <person name="Toyoda A."/>
            <person name="Suzuki Y."/>
            <person name="Kagoshima H."/>
            <person name="Schijlen E."/>
            <person name="Tajeshwar N."/>
            <person name="Catarino B."/>
            <person name="Hetherington A.J."/>
            <person name="Saltykova A."/>
            <person name="Bonnot C."/>
            <person name="Breuninger H."/>
            <person name="Symeonidi A."/>
            <person name="Radhakrishnan G.V."/>
            <person name="Van Nieuwerburgh F."/>
            <person name="Deforce D."/>
            <person name="Chang C."/>
            <person name="Karol K.G."/>
            <person name="Hedrich R."/>
            <person name="Ulvskov P."/>
            <person name="Glockner G."/>
            <person name="Delwiche C.F."/>
            <person name="Petrasek J."/>
            <person name="Van de Peer Y."/>
            <person name="Friml J."/>
            <person name="Beilby M."/>
            <person name="Dolan L."/>
            <person name="Kohara Y."/>
            <person name="Sugano S."/>
            <person name="Fujiyama A."/>
            <person name="Delaux P.-M."/>
            <person name="Quint M."/>
            <person name="TheiBen G."/>
            <person name="Hagemann M."/>
            <person name="Harholt J."/>
            <person name="Dunand C."/>
            <person name="Zachgo S."/>
            <person name="Langdale J."/>
            <person name="Maumus F."/>
            <person name="Straeten D.V.D."/>
            <person name="Gould S.B."/>
            <person name="Rensing S.A."/>
        </authorList>
    </citation>
    <scope>NUCLEOTIDE SEQUENCE [LARGE SCALE GENOMIC DNA]</scope>
    <source>
        <strain evidence="27 28">S276</strain>
    </source>
</reference>
<dbReference type="InterPro" id="IPR047187">
    <property type="entry name" value="SF1_C_Upf1"/>
</dbReference>
<evidence type="ECO:0000256" key="13">
    <source>
        <dbReference type="ARBA" id="ARBA00022801"/>
    </source>
</evidence>
<dbReference type="EMBL" id="BFEA01000567">
    <property type="protein sequence ID" value="GBG86492.1"/>
    <property type="molecule type" value="Genomic_DNA"/>
</dbReference>
<feature type="region of interest" description="Disordered" evidence="23">
    <location>
        <begin position="862"/>
        <end position="943"/>
    </location>
</feature>
<dbReference type="GO" id="GO:0017108">
    <property type="term" value="F:5'-flap endonuclease activity"/>
    <property type="evidence" value="ECO:0007669"/>
    <property type="project" value="TreeGrafter"/>
</dbReference>
<evidence type="ECO:0000256" key="17">
    <source>
        <dbReference type="ARBA" id="ARBA00023014"/>
    </source>
</evidence>
<dbReference type="InterPro" id="IPR041679">
    <property type="entry name" value="DNA2/NAM7-like_C"/>
</dbReference>
<evidence type="ECO:0000256" key="10">
    <source>
        <dbReference type="ARBA" id="ARBA00022741"/>
    </source>
</evidence>
<evidence type="ECO:0000256" key="8">
    <source>
        <dbReference type="ARBA" id="ARBA00022722"/>
    </source>
</evidence>
<keyword evidence="20" id="KW-0539">Nucleus</keyword>
<evidence type="ECO:0000313" key="28">
    <source>
        <dbReference type="Proteomes" id="UP000265515"/>
    </source>
</evidence>
<evidence type="ECO:0000256" key="20">
    <source>
        <dbReference type="ARBA" id="ARBA00023242"/>
    </source>
</evidence>
<keyword evidence="21" id="KW-0511">Multifunctional enzyme</keyword>
<evidence type="ECO:0000256" key="16">
    <source>
        <dbReference type="ARBA" id="ARBA00023004"/>
    </source>
</evidence>
<keyword evidence="12" id="KW-0227">DNA damage</keyword>
<keyword evidence="17" id="KW-0411">Iron-sulfur</keyword>
<feature type="region of interest" description="Disordered" evidence="23">
    <location>
        <begin position="2043"/>
        <end position="2089"/>
    </location>
</feature>
<dbReference type="GO" id="GO:0006281">
    <property type="term" value="P:DNA repair"/>
    <property type="evidence" value="ECO:0007669"/>
    <property type="project" value="UniProtKB-KW"/>
</dbReference>
<feature type="compositionally biased region" description="Polar residues" evidence="23">
    <location>
        <begin position="95"/>
        <end position="134"/>
    </location>
</feature>
<evidence type="ECO:0000256" key="2">
    <source>
        <dbReference type="ARBA" id="ARBA00004123"/>
    </source>
</evidence>
<evidence type="ECO:0000256" key="3">
    <source>
        <dbReference type="ARBA" id="ARBA00007913"/>
    </source>
</evidence>
<feature type="region of interest" description="Disordered" evidence="23">
    <location>
        <begin position="184"/>
        <end position="213"/>
    </location>
</feature>
<evidence type="ECO:0000259" key="24">
    <source>
        <dbReference type="Pfam" id="PF08696"/>
    </source>
</evidence>
<evidence type="ECO:0000256" key="9">
    <source>
        <dbReference type="ARBA" id="ARBA00022723"/>
    </source>
</evidence>
<dbReference type="GO" id="GO:0005634">
    <property type="term" value="C:nucleus"/>
    <property type="evidence" value="ECO:0007669"/>
    <property type="project" value="UniProtKB-SubCell"/>
</dbReference>
<feature type="region of interest" description="Disordered" evidence="23">
    <location>
        <begin position="95"/>
        <end position="139"/>
    </location>
</feature>
<sequence length="2124" mass="230163">MTECLLSSQWGGLSLGFSKVLRTLVSCILVEHLRDVEKVVIGAYSLSIARVCAFSPGLFVQARGGGGGGGGGSLLKKKKEVPCSYTLDRFFVRSTSSANPRSQEQTPLRNSTTLTSGGESITPASVSHKSTANQPIAHVDGKRSSLLGVDRDSRLFAGAETANGLKHGAAEGADGIGGVRRPLERHKDSSAEPVTHLGNGTKSTGTGDKGEGSVQEVAAPLRRGGNYAEHAADGAAPGNGVSDGYGGGQCGGKESGKAPDCPALLAHKSRNLGLESGAKVASPKRKSVGGLRPQLETSALTKSEQPCDAFQNQVYQSVRGQKRARKTPTAGFLLSQEDDEAPEVVWKYSPTVDRLNASAACAAVSAGGVDSARRQLGNTAKSVDGGDLERAAEFGSKTAKDKDEVGRRDKRRQWRASYRTEDDLTKKELEEGEGREEEVGAQKRPQSSHSIVEDIVLKVSSLHSGNSAFSSPSQKVPSTKSLLEKWLFKSSGEDGVDDKLSAELKATETADISAAKDQGTAYLSPPDNGSTKRTSLQKSKRRRSLGSSVKDKSGSSKRGRKEQGKSVVRRVQRRKALLDLLDQVEGAVSTSRSRQKQKGQTLPKPSSEEHEEHDRKSLCHVDSTNKDGLKEAEDGRRGDEHGEHGVHCDRSDDGSKRANGENGQSAVTDSDLPAVVPAEETQMKDTGIAERHSPCKENIVAVPNTSQDKLPSLAGKVSALGTTAALDLFSDFDWEKAVSEGAFDILERGKLCDICHERGCSCTTASANGFAGGTASKEVHERAPGGGMHGVAGEAAIWRGGEANTEAYDVHCREKSQATTVTRAKKQQICHIEKEIRVFAEESGDKEKRICLLEKASAVGGSGMREKNGDECGSHAGAQNISSTRTVGNGVPARTTRGTIGLQPCCSKSGETREEKLDADDDDGTTSAIQRQNGQAVRECSGSARIEDNADKQGTLRAGIESTAKPEIASGNNNELLGVDESEGENKQMLKNGQTDFKVLEVIDSDYPSEGSQHLRSQKVLRVVAEDHCEGDLEKFICLRDEWIYSTVEVGDLVNVVGEFAPREDAPGVSECVVDREKNLLILHPYVLISGSRVGASFGCARRVVLDERLKSVETSGPALMGTMLHELFQFALRKEGCTHGLLQEEARRIINNHIEGLYAIREDELGALEKICSSIPQILHWKQKFLSPEPKPEGVVCFSREKRANLCVAEVTDIEENVWAPKYGLKGMIDASVLVRSHSSNYPQPVETSVQVMPLELKTGRCTTGQAAIEHQGQVILYTLLMSERYEQKVDKGLLYYMHTGEMQNSRVCEKCHQVDACTVYHKAREEGNEETSGLKGIFLMKTEHITAAHADFLKKWERLVDLEGQDAQTLRADIWKKSSWAREKSGQCISSLLLDSCHMRAPKVPGGNNGYVYKFSHDKCHSMNISIATKAKEKAEEGSGEVIQRAEGRMRGVDEGCRQGAGGLLDLPFVEGDFVVLSTESGQVNLGHGVITAISRDSIEVSFQRKLRIPGKVLDNPVERSQSLRWRLDKDDISSMLSLMSLGFRVSPKTSYPHEKPNNFPYTTEAPRFDDVESDLAASTQIGVLNYLKGVKELNQGQRQAILKILGARDYALILGMPGTGKTTTIVHLVMALLACGKSILLSSYTNSAVDNILIKLRSKGVDFLRVGRQDATHPLVQDYALNAPGREIKSVRRMAETVQEARVVGVTCLGISHPMFLKRTFDVCIVDEASQIMLPVCLGPLRCCEKFVLVGDHNQLPPLVRSMEAKEGGLADSLFRLLSESHPEAVATLDCQYRMSEDIMLLSNKLVYDMRLRCGSPDVAKAMLHLPAWQASGQFEFAPWLNEVLKPERRVVFLNTDAIDSARESRMGDALHNVGEAIILLQIAKTLVSCGVTAVSIGAICPYQAQVRLLSRMSTNEGLPDMEVHTVDKYQGRDKDCVLVSFVRSNGAARKAGSLLADWRRVNVALTRAKKKLIMIGSRMTLSSVPVLCKLIELVDGEGWLMEMPADALQQIEAGGPANLSELGKGNTGRESSRLSLSLRARNGQSRTHALGSDNTAGAGARAGAAEADRSNNSSRQDEPIRRFQPSGLERLVSGWDSKTAERRTVLTSLSENIMAHVEGL</sequence>
<feature type="compositionally biased region" description="Basic and acidic residues" evidence="23">
    <location>
        <begin position="606"/>
        <end position="659"/>
    </location>
</feature>
<feature type="compositionally biased region" description="Polar residues" evidence="23">
    <location>
        <begin position="588"/>
        <end position="604"/>
    </location>
</feature>
<dbReference type="CDD" id="cd18808">
    <property type="entry name" value="SF1_C_Upf1"/>
    <property type="match status" value="1"/>
</dbReference>
<keyword evidence="6" id="KW-0004">4Fe-4S</keyword>
<evidence type="ECO:0000256" key="11">
    <source>
        <dbReference type="ARBA" id="ARBA00022759"/>
    </source>
</evidence>
<dbReference type="GO" id="GO:0051539">
    <property type="term" value="F:4 iron, 4 sulfur cluster binding"/>
    <property type="evidence" value="ECO:0007669"/>
    <property type="project" value="UniProtKB-KW"/>
</dbReference>
<dbReference type="InterPro" id="IPR041677">
    <property type="entry name" value="DNA2/NAM7_AAA_11"/>
</dbReference>
<evidence type="ECO:0000256" key="4">
    <source>
        <dbReference type="ARBA" id="ARBA00012551"/>
    </source>
</evidence>
<comment type="catalytic activity">
    <reaction evidence="22">
        <text>ATP + H2O = ADP + phosphate + H(+)</text>
        <dbReference type="Rhea" id="RHEA:13065"/>
        <dbReference type="ChEBI" id="CHEBI:15377"/>
        <dbReference type="ChEBI" id="CHEBI:15378"/>
        <dbReference type="ChEBI" id="CHEBI:30616"/>
        <dbReference type="ChEBI" id="CHEBI:43474"/>
        <dbReference type="ChEBI" id="CHEBI:456216"/>
        <dbReference type="EC" id="3.6.4.12"/>
    </reaction>
</comment>
<feature type="compositionally biased region" description="Polar residues" evidence="23">
    <location>
        <begin position="877"/>
        <end position="887"/>
    </location>
</feature>
<proteinExistence type="inferred from homology"/>
<feature type="compositionally biased region" description="Basic and acidic residues" evidence="23">
    <location>
        <begin position="418"/>
        <end position="429"/>
    </location>
</feature>
<evidence type="ECO:0000256" key="22">
    <source>
        <dbReference type="ARBA" id="ARBA00047995"/>
    </source>
</evidence>
<dbReference type="Proteomes" id="UP000265515">
    <property type="component" value="Unassembled WGS sequence"/>
</dbReference>
<dbReference type="Gene3D" id="3.90.320.10">
    <property type="match status" value="1"/>
</dbReference>
<evidence type="ECO:0000256" key="15">
    <source>
        <dbReference type="ARBA" id="ARBA00022840"/>
    </source>
</evidence>
<comment type="similarity">
    <text evidence="3">Belongs to the DNA2/NAM7 helicase family.</text>
</comment>
<keyword evidence="14" id="KW-0347">Helicase</keyword>
<dbReference type="Pfam" id="PF13087">
    <property type="entry name" value="AAA_12"/>
    <property type="match status" value="1"/>
</dbReference>
<dbReference type="InterPro" id="IPR045055">
    <property type="entry name" value="DNA2/NAM7-like"/>
</dbReference>
<feature type="compositionally biased region" description="Polar residues" evidence="23">
    <location>
        <begin position="2046"/>
        <end position="2059"/>
    </location>
</feature>
<feature type="compositionally biased region" description="Low complexity" evidence="23">
    <location>
        <begin position="2060"/>
        <end position="2069"/>
    </location>
</feature>
<comment type="cofactor">
    <cofactor evidence="1">
        <name>[4Fe-4S] cluster</name>
        <dbReference type="ChEBI" id="CHEBI:49883"/>
    </cofactor>
</comment>
<feature type="region of interest" description="Disordered" evidence="23">
    <location>
        <begin position="509"/>
        <end position="572"/>
    </location>
</feature>
<feature type="domain" description="DNA2/NAM7 helicase helicase" evidence="25">
    <location>
        <begin position="1595"/>
        <end position="1685"/>
    </location>
</feature>
<keyword evidence="28" id="KW-1185">Reference proteome</keyword>
<dbReference type="GO" id="GO:0017116">
    <property type="term" value="F:single-stranded DNA helicase activity"/>
    <property type="evidence" value="ECO:0007669"/>
    <property type="project" value="InterPro"/>
</dbReference>
<evidence type="ECO:0000256" key="1">
    <source>
        <dbReference type="ARBA" id="ARBA00001966"/>
    </source>
</evidence>
<dbReference type="InterPro" id="IPR026851">
    <property type="entry name" value="Dna2/JHS1_DEXXQ-box"/>
</dbReference>
<dbReference type="GO" id="GO:0071932">
    <property type="term" value="P:replication fork reversal"/>
    <property type="evidence" value="ECO:0007669"/>
    <property type="project" value="TreeGrafter"/>
</dbReference>
<evidence type="ECO:0000256" key="6">
    <source>
        <dbReference type="ARBA" id="ARBA00022485"/>
    </source>
</evidence>
<dbReference type="GO" id="GO:0005524">
    <property type="term" value="F:ATP binding"/>
    <property type="evidence" value="ECO:0007669"/>
    <property type="project" value="UniProtKB-KW"/>
</dbReference>
<keyword evidence="7" id="KW-0235">DNA replication</keyword>
<evidence type="ECO:0000256" key="21">
    <source>
        <dbReference type="ARBA" id="ARBA00023268"/>
    </source>
</evidence>
<evidence type="ECO:0000259" key="26">
    <source>
        <dbReference type="Pfam" id="PF13087"/>
    </source>
</evidence>
<dbReference type="GO" id="GO:0003677">
    <property type="term" value="F:DNA binding"/>
    <property type="evidence" value="ECO:0007669"/>
    <property type="project" value="UniProtKB-KW"/>
</dbReference>
<evidence type="ECO:0000256" key="18">
    <source>
        <dbReference type="ARBA" id="ARBA00023125"/>
    </source>
</evidence>
<evidence type="ECO:0000259" key="25">
    <source>
        <dbReference type="Pfam" id="PF13086"/>
    </source>
</evidence>
<feature type="region of interest" description="Disordered" evidence="23">
    <location>
        <begin position="395"/>
        <end position="451"/>
    </location>
</feature>
<dbReference type="STRING" id="69332.A0A388LW96"/>
<keyword evidence="18" id="KW-0238">DNA-binding</keyword>
<dbReference type="InterPro" id="IPR011604">
    <property type="entry name" value="PDDEXK-like_dom_sf"/>
</dbReference>
<protein>
    <recommendedName>
        <fullName evidence="5">DNA replication ATP-dependent helicase/nuclease DNA2</fullName>
        <ecNumber evidence="4">3.6.4.12</ecNumber>
    </recommendedName>
</protein>
<dbReference type="FunFam" id="3.40.50.300:FF:000721">
    <property type="entry name" value="DNA replication ATP-dependent helicase/nuclease DNA2"/>
    <property type="match status" value="1"/>
</dbReference>
<evidence type="ECO:0000256" key="19">
    <source>
        <dbReference type="ARBA" id="ARBA00023204"/>
    </source>
</evidence>
<evidence type="ECO:0000256" key="14">
    <source>
        <dbReference type="ARBA" id="ARBA00022806"/>
    </source>
</evidence>
<evidence type="ECO:0000256" key="5">
    <source>
        <dbReference type="ARBA" id="ARBA00021516"/>
    </source>
</evidence>
<comment type="caution">
    <text evidence="27">The sequence shown here is derived from an EMBL/GenBank/DDBJ whole genome shotgun (WGS) entry which is preliminary data.</text>
</comment>
<feature type="compositionally biased region" description="Basic and acidic residues" evidence="23">
    <location>
        <begin position="395"/>
        <end position="407"/>
    </location>
</feature>
<dbReference type="CDD" id="cd22318">
    <property type="entry name" value="DNA2_N-like"/>
    <property type="match status" value="1"/>
</dbReference>
<dbReference type="GO" id="GO:0046872">
    <property type="term" value="F:metal ion binding"/>
    <property type="evidence" value="ECO:0007669"/>
    <property type="project" value="UniProtKB-KW"/>
</dbReference>
<evidence type="ECO:0000313" key="27">
    <source>
        <dbReference type="EMBL" id="GBG86492.1"/>
    </source>
</evidence>
<dbReference type="EC" id="3.6.4.12" evidence="4"/>
<organism evidence="27 28">
    <name type="scientific">Chara braunii</name>
    <name type="common">Braun's stonewort</name>
    <dbReference type="NCBI Taxonomy" id="69332"/>
    <lineage>
        <taxon>Eukaryota</taxon>
        <taxon>Viridiplantae</taxon>
        <taxon>Streptophyta</taxon>
        <taxon>Charophyceae</taxon>
        <taxon>Charales</taxon>
        <taxon>Characeae</taxon>
        <taxon>Chara</taxon>
    </lineage>
</organism>